<keyword evidence="2" id="KW-1185">Reference proteome</keyword>
<comment type="caution">
    <text evidence="1">The sequence shown here is derived from an EMBL/GenBank/DDBJ whole genome shotgun (WGS) entry which is preliminary data.</text>
</comment>
<proteinExistence type="predicted"/>
<dbReference type="Proteomes" id="UP000571817">
    <property type="component" value="Unassembled WGS sequence"/>
</dbReference>
<reference evidence="1 2" key="1">
    <citation type="submission" date="2020-07" db="EMBL/GenBank/DDBJ databases">
        <title>Sequencing the genomes of 1000 actinobacteria strains.</title>
        <authorList>
            <person name="Klenk H.-P."/>
        </authorList>
    </citation>
    <scope>NUCLEOTIDE SEQUENCE [LARGE SCALE GENOMIC DNA]</scope>
    <source>
        <strain evidence="1 2">DSM 29531</strain>
    </source>
</reference>
<dbReference type="CDD" id="cd07067">
    <property type="entry name" value="HP_PGM_like"/>
    <property type="match status" value="1"/>
</dbReference>
<dbReference type="Pfam" id="PF00300">
    <property type="entry name" value="His_Phos_1"/>
    <property type="match status" value="1"/>
</dbReference>
<dbReference type="SUPFAM" id="SSF53254">
    <property type="entry name" value="Phosphoglycerate mutase-like"/>
    <property type="match status" value="1"/>
</dbReference>
<sequence>MTGGDRTIVHLVRHGEVYNPGKVLYGRMPGFKLSELGVRMAHMTAAYLADNDIAHLVSSPLERAQQTIEPLAEVARLPVTLDDRVIEADNDFEGLTVGVSPRQLLQPRFWPKLVNPVKPSWGEPYAQIAARMRAAIADARVKAEGREAVIVSHQLPVWISRLDAEHRRLWHNPRNRECTLASVTSLTFRGPEVTMVTYAEPAASLLPLASAVVGA</sequence>
<organism evidence="1 2">
    <name type="scientific">Allobranchiibius huperziae</name>
    <dbReference type="NCBI Taxonomy" id="1874116"/>
    <lineage>
        <taxon>Bacteria</taxon>
        <taxon>Bacillati</taxon>
        <taxon>Actinomycetota</taxon>
        <taxon>Actinomycetes</taxon>
        <taxon>Micrococcales</taxon>
        <taxon>Dermacoccaceae</taxon>
        <taxon>Allobranchiibius</taxon>
    </lineage>
</organism>
<dbReference type="RefSeq" id="WP_179478838.1">
    <property type="nucleotide sequence ID" value="NZ_JACCFW010000001.1"/>
</dbReference>
<dbReference type="PANTHER" id="PTHR48100:SF51">
    <property type="entry name" value="PHOSPHOGLYCERATE MUTASE"/>
    <property type="match status" value="1"/>
</dbReference>
<dbReference type="InterPro" id="IPR029033">
    <property type="entry name" value="His_PPase_superfam"/>
</dbReference>
<accession>A0A853DC35</accession>
<dbReference type="EMBL" id="JACCFW010000001">
    <property type="protein sequence ID" value="NYJ73523.1"/>
    <property type="molecule type" value="Genomic_DNA"/>
</dbReference>
<dbReference type="InterPro" id="IPR050275">
    <property type="entry name" value="PGM_Phosphatase"/>
</dbReference>
<dbReference type="GO" id="GO:0016791">
    <property type="term" value="F:phosphatase activity"/>
    <property type="evidence" value="ECO:0007669"/>
    <property type="project" value="TreeGrafter"/>
</dbReference>
<evidence type="ECO:0000313" key="1">
    <source>
        <dbReference type="EMBL" id="NYJ73523.1"/>
    </source>
</evidence>
<dbReference type="InterPro" id="IPR013078">
    <property type="entry name" value="His_Pase_superF_clade-1"/>
</dbReference>
<dbReference type="GO" id="GO:0005737">
    <property type="term" value="C:cytoplasm"/>
    <property type="evidence" value="ECO:0007669"/>
    <property type="project" value="TreeGrafter"/>
</dbReference>
<dbReference type="AlphaFoldDB" id="A0A853DC35"/>
<gene>
    <name evidence="1" type="ORF">HNR15_000486</name>
</gene>
<dbReference type="Gene3D" id="3.40.50.1240">
    <property type="entry name" value="Phosphoglycerate mutase-like"/>
    <property type="match status" value="1"/>
</dbReference>
<dbReference type="SMART" id="SM00855">
    <property type="entry name" value="PGAM"/>
    <property type="match status" value="1"/>
</dbReference>
<protein>
    <submittedName>
        <fullName evidence="1">Broad specificity phosphatase PhoE</fullName>
    </submittedName>
</protein>
<name>A0A853DC35_9MICO</name>
<evidence type="ECO:0000313" key="2">
    <source>
        <dbReference type="Proteomes" id="UP000571817"/>
    </source>
</evidence>
<dbReference type="PANTHER" id="PTHR48100">
    <property type="entry name" value="BROAD-SPECIFICITY PHOSPHATASE YOR283W-RELATED"/>
    <property type="match status" value="1"/>
</dbReference>